<name>A0ABT7GLG2_9ACTN</name>
<feature type="region of interest" description="Disordered" evidence="3">
    <location>
        <begin position="343"/>
        <end position="379"/>
    </location>
</feature>
<sequence length="379" mass="40545">MMSDATRTEADEDVLQYPAPPPVVHYAEQALLGALLLVPERLKTIGPLEPEHFANTAHSALFAAMRTVSPPPPEVHRTSPVWPNQLLDAAQPQARALTASYLHTLISVCPADAHAPAYAQMVRSGHARRVLRRHAGLLAQAVRAPGPHPARAVLTRADQLAVYLDELATVFPSHPGSMPRTPAAPSAAVQTSAEAGDEERMLLAAATAHPEDLPRMRWLHESDLTTPMHAALFACLTGLARRGAPVDPITVLWEAQQRGLLHDGFGPTDVLDAVSHPAGAPEHWAQKILQRALLRQAEDVAARIETLTADEATTVHQLATGSRRALAALSSVRARWHQAVEDTTSGARAAAPAAVQTPALRQPAARAGPTVRHPARPAR</sequence>
<keyword evidence="2" id="KW-0238">DNA-binding</keyword>
<keyword evidence="6" id="KW-1185">Reference proteome</keyword>
<dbReference type="Gene3D" id="1.10.860.10">
    <property type="entry name" value="DNAb Helicase, Chain A"/>
    <property type="match status" value="2"/>
</dbReference>
<dbReference type="PANTHER" id="PTHR30153:SF2">
    <property type="entry name" value="REPLICATIVE DNA HELICASE"/>
    <property type="match status" value="1"/>
</dbReference>
<evidence type="ECO:0000313" key="6">
    <source>
        <dbReference type="Proteomes" id="UP001223390"/>
    </source>
</evidence>
<dbReference type="InterPro" id="IPR036185">
    <property type="entry name" value="DNA_heli_DnaB-like_N_sf"/>
</dbReference>
<evidence type="ECO:0000259" key="4">
    <source>
        <dbReference type="Pfam" id="PF00772"/>
    </source>
</evidence>
<keyword evidence="5" id="KW-0378">Hydrolase</keyword>
<keyword evidence="5" id="KW-0547">Nucleotide-binding</keyword>
<dbReference type="InterPro" id="IPR016136">
    <property type="entry name" value="DNA_helicase_N/primase_C"/>
</dbReference>
<feature type="domain" description="DNA helicase DnaB-like N-terminal" evidence="4">
    <location>
        <begin position="22"/>
        <end position="123"/>
    </location>
</feature>
<dbReference type="RefSeq" id="WP_285340301.1">
    <property type="nucleotide sequence ID" value="NZ_JASITI010000001.1"/>
</dbReference>
<evidence type="ECO:0000313" key="5">
    <source>
        <dbReference type="EMBL" id="MDK9494423.1"/>
    </source>
</evidence>
<dbReference type="EMBL" id="JASITI010000001">
    <property type="protein sequence ID" value="MDK9494423.1"/>
    <property type="molecule type" value="Genomic_DNA"/>
</dbReference>
<keyword evidence="5" id="KW-0067">ATP-binding</keyword>
<feature type="domain" description="DNA helicase DnaB-like N-terminal" evidence="4">
    <location>
        <begin position="197"/>
        <end position="268"/>
    </location>
</feature>
<dbReference type="InterPro" id="IPR007693">
    <property type="entry name" value="DNA_helicase_DnaB-like_N"/>
</dbReference>
<comment type="caution">
    <text evidence="5">The sequence shown here is derived from an EMBL/GenBank/DDBJ whole genome shotgun (WGS) entry which is preliminary data.</text>
</comment>
<dbReference type="PANTHER" id="PTHR30153">
    <property type="entry name" value="REPLICATIVE DNA HELICASE DNAB"/>
    <property type="match status" value="1"/>
</dbReference>
<keyword evidence="5" id="KW-0347">Helicase</keyword>
<evidence type="ECO:0000256" key="3">
    <source>
        <dbReference type="SAM" id="MobiDB-lite"/>
    </source>
</evidence>
<reference evidence="5 6" key="1">
    <citation type="submission" date="2023-05" db="EMBL/GenBank/DDBJ databases">
        <title>Sequencing and Assembly of Streptomyces sp. NP73.</title>
        <authorList>
            <person name="Konwar A.N."/>
            <person name="Saikia K."/>
            <person name="Thakur D."/>
        </authorList>
    </citation>
    <scope>NUCLEOTIDE SEQUENCE [LARGE SCALE GENOMIC DNA]</scope>
    <source>
        <strain evidence="5 6">NP73</strain>
    </source>
</reference>
<dbReference type="SUPFAM" id="SSF48024">
    <property type="entry name" value="N-terminal domain of DnaB helicase"/>
    <property type="match status" value="2"/>
</dbReference>
<keyword evidence="1" id="KW-0235">DNA replication</keyword>
<evidence type="ECO:0000256" key="1">
    <source>
        <dbReference type="ARBA" id="ARBA00022705"/>
    </source>
</evidence>
<dbReference type="GO" id="GO:0004386">
    <property type="term" value="F:helicase activity"/>
    <property type="evidence" value="ECO:0007669"/>
    <property type="project" value="UniProtKB-KW"/>
</dbReference>
<evidence type="ECO:0000256" key="2">
    <source>
        <dbReference type="ARBA" id="ARBA00023125"/>
    </source>
</evidence>
<dbReference type="Proteomes" id="UP001223390">
    <property type="component" value="Unassembled WGS sequence"/>
</dbReference>
<accession>A0ABT7GLG2</accession>
<organism evidence="5 6">
    <name type="scientific">Streptomyces katrae</name>
    <dbReference type="NCBI Taxonomy" id="68223"/>
    <lineage>
        <taxon>Bacteria</taxon>
        <taxon>Bacillati</taxon>
        <taxon>Actinomycetota</taxon>
        <taxon>Actinomycetes</taxon>
        <taxon>Kitasatosporales</taxon>
        <taxon>Streptomycetaceae</taxon>
        <taxon>Streptomyces</taxon>
    </lineage>
</organism>
<protein>
    <submittedName>
        <fullName evidence="5">Replicative DNA helicase</fullName>
    </submittedName>
</protein>
<proteinExistence type="predicted"/>
<dbReference type="Pfam" id="PF00772">
    <property type="entry name" value="DnaB"/>
    <property type="match status" value="2"/>
</dbReference>
<gene>
    <name evidence="5" type="ORF">QEZ40_000295</name>
</gene>